<dbReference type="Pfam" id="PF01425">
    <property type="entry name" value="Amidase"/>
    <property type="match status" value="1"/>
</dbReference>
<keyword evidence="3" id="KW-1185">Reference proteome</keyword>
<feature type="domain" description="Amidase" evidence="1">
    <location>
        <begin position="95"/>
        <end position="210"/>
    </location>
</feature>
<sequence>MAGFVAAPLPSLAKIAIDDIGRGLGENSFTVVDLVAAHLARIEEVNGVFNAVIDVNPDALTIVEGLDKEMSAAEEANLHRRPYEHLVRVVRPPRFPPPAEAFVITRLRRAGAIILGKTNLSEFCDFRSTGATNGWSPRGGQTYGAFVPGQAPEGSSSGSAVSMALGLAPASVGMERNNIVGFRPTTDLVPRDGIIPVSDRLDTVGPMARTWRTRPQWHPYGSSSQSHGVYQPHDYGKIRSGSKTLASLGATVVDNVEIPSQDEWDAWELDEKMRTLIAEFKASINRWCQRLVVNPRNITSLDDLIEFVRNDFREAIPREISIDSLPLRHHRALTTRLPKPP</sequence>
<dbReference type="AlphaFoldDB" id="A0AAE0KDV6"/>
<accession>A0AAE0KDV6</accession>
<dbReference type="InterPro" id="IPR036928">
    <property type="entry name" value="AS_sf"/>
</dbReference>
<organism evidence="2 3">
    <name type="scientific">Podospora didyma</name>
    <dbReference type="NCBI Taxonomy" id="330526"/>
    <lineage>
        <taxon>Eukaryota</taxon>
        <taxon>Fungi</taxon>
        <taxon>Dikarya</taxon>
        <taxon>Ascomycota</taxon>
        <taxon>Pezizomycotina</taxon>
        <taxon>Sordariomycetes</taxon>
        <taxon>Sordariomycetidae</taxon>
        <taxon>Sordariales</taxon>
        <taxon>Podosporaceae</taxon>
        <taxon>Podospora</taxon>
    </lineage>
</organism>
<proteinExistence type="predicted"/>
<gene>
    <name evidence="2" type="ORF">B0H63DRAFT_512804</name>
</gene>
<dbReference type="Gene3D" id="3.90.1300.10">
    <property type="entry name" value="Amidase signature (AS) domain"/>
    <property type="match status" value="1"/>
</dbReference>
<evidence type="ECO:0000313" key="2">
    <source>
        <dbReference type="EMBL" id="KAK3374736.1"/>
    </source>
</evidence>
<comment type="caution">
    <text evidence="2">The sequence shown here is derived from an EMBL/GenBank/DDBJ whole genome shotgun (WGS) entry which is preliminary data.</text>
</comment>
<evidence type="ECO:0000313" key="3">
    <source>
        <dbReference type="Proteomes" id="UP001285441"/>
    </source>
</evidence>
<dbReference type="InterPro" id="IPR023631">
    <property type="entry name" value="Amidase_dom"/>
</dbReference>
<evidence type="ECO:0000259" key="1">
    <source>
        <dbReference type="Pfam" id="PF01425"/>
    </source>
</evidence>
<dbReference type="SUPFAM" id="SSF75304">
    <property type="entry name" value="Amidase signature (AS) enzymes"/>
    <property type="match status" value="1"/>
</dbReference>
<dbReference type="PANTHER" id="PTHR42678">
    <property type="entry name" value="AMIDASE"/>
    <property type="match status" value="1"/>
</dbReference>
<dbReference type="PANTHER" id="PTHR42678:SF34">
    <property type="entry name" value="OS04G0183300 PROTEIN"/>
    <property type="match status" value="1"/>
</dbReference>
<protein>
    <submittedName>
        <fullName evidence="2">Amidase signature domain-containing protein</fullName>
    </submittedName>
</protein>
<reference evidence="2" key="2">
    <citation type="submission" date="2023-06" db="EMBL/GenBank/DDBJ databases">
        <authorList>
            <consortium name="Lawrence Berkeley National Laboratory"/>
            <person name="Haridas S."/>
            <person name="Hensen N."/>
            <person name="Bonometti L."/>
            <person name="Westerberg I."/>
            <person name="Brannstrom I.O."/>
            <person name="Guillou S."/>
            <person name="Cros-Aarteil S."/>
            <person name="Calhoun S."/>
            <person name="Kuo A."/>
            <person name="Mondo S."/>
            <person name="Pangilinan J."/>
            <person name="Riley R."/>
            <person name="LaButti K."/>
            <person name="Andreopoulos B."/>
            <person name="Lipzen A."/>
            <person name="Chen C."/>
            <person name="Yanf M."/>
            <person name="Daum C."/>
            <person name="Ng V."/>
            <person name="Clum A."/>
            <person name="Steindorff A."/>
            <person name="Ohm R."/>
            <person name="Martin F."/>
            <person name="Silar P."/>
            <person name="Natvig D."/>
            <person name="Lalanne C."/>
            <person name="Gautier V."/>
            <person name="Ament-velasquez S.L."/>
            <person name="Kruys A."/>
            <person name="Hutchinson M.I."/>
            <person name="Powell A.J."/>
            <person name="Barry K."/>
            <person name="Miller A.N."/>
            <person name="Grigoriev I.V."/>
            <person name="Debuchy R."/>
            <person name="Gladieux P."/>
            <person name="Thoren M.H."/>
            <person name="Johannesson H."/>
        </authorList>
    </citation>
    <scope>NUCLEOTIDE SEQUENCE</scope>
    <source>
        <strain evidence="2">CBS 232.78</strain>
    </source>
</reference>
<dbReference type="Proteomes" id="UP001285441">
    <property type="component" value="Unassembled WGS sequence"/>
</dbReference>
<name>A0AAE0KDV6_9PEZI</name>
<dbReference type="EMBL" id="JAULSW010000007">
    <property type="protein sequence ID" value="KAK3374736.1"/>
    <property type="molecule type" value="Genomic_DNA"/>
</dbReference>
<reference evidence="2" key="1">
    <citation type="journal article" date="2023" name="Mol. Phylogenet. Evol.">
        <title>Genome-scale phylogeny and comparative genomics of the fungal order Sordariales.</title>
        <authorList>
            <person name="Hensen N."/>
            <person name="Bonometti L."/>
            <person name="Westerberg I."/>
            <person name="Brannstrom I.O."/>
            <person name="Guillou S."/>
            <person name="Cros-Aarteil S."/>
            <person name="Calhoun S."/>
            <person name="Haridas S."/>
            <person name="Kuo A."/>
            <person name="Mondo S."/>
            <person name="Pangilinan J."/>
            <person name="Riley R."/>
            <person name="LaButti K."/>
            <person name="Andreopoulos B."/>
            <person name="Lipzen A."/>
            <person name="Chen C."/>
            <person name="Yan M."/>
            <person name="Daum C."/>
            <person name="Ng V."/>
            <person name="Clum A."/>
            <person name="Steindorff A."/>
            <person name="Ohm R.A."/>
            <person name="Martin F."/>
            <person name="Silar P."/>
            <person name="Natvig D.O."/>
            <person name="Lalanne C."/>
            <person name="Gautier V."/>
            <person name="Ament-Velasquez S.L."/>
            <person name="Kruys A."/>
            <person name="Hutchinson M.I."/>
            <person name="Powell A.J."/>
            <person name="Barry K."/>
            <person name="Miller A.N."/>
            <person name="Grigoriev I.V."/>
            <person name="Debuchy R."/>
            <person name="Gladieux P."/>
            <person name="Hiltunen Thoren M."/>
            <person name="Johannesson H."/>
        </authorList>
    </citation>
    <scope>NUCLEOTIDE SEQUENCE</scope>
    <source>
        <strain evidence="2">CBS 232.78</strain>
    </source>
</reference>